<dbReference type="PANTHER" id="PTHR23310">
    <property type="entry name" value="ACYL-COA-BINDING PROTEIN, ACBP"/>
    <property type="match status" value="1"/>
</dbReference>
<sequence>MTFTPSQEFTTIAAEVKAARIDVSDATRLKLYGLYKQTMFGDTDQTEPWVTSEATAKTKAWVLVKGTAREDAQAQYIADAKSILGTPK</sequence>
<dbReference type="PANTHER" id="PTHR23310:SF62">
    <property type="entry name" value="ACYL-COA BINDING PROTEIN 1, ISOFORM A"/>
    <property type="match status" value="1"/>
</dbReference>
<dbReference type="Gene3D" id="1.20.80.10">
    <property type="match status" value="1"/>
</dbReference>
<accession>A0ABR3GFW9</accession>
<proteinExistence type="inferred from homology"/>
<dbReference type="Pfam" id="PF00887">
    <property type="entry name" value="ACBP"/>
    <property type="match status" value="1"/>
</dbReference>
<feature type="domain" description="ACB" evidence="3">
    <location>
        <begin position="5"/>
        <end position="88"/>
    </location>
</feature>
<evidence type="ECO:0000259" key="3">
    <source>
        <dbReference type="PROSITE" id="PS51228"/>
    </source>
</evidence>
<dbReference type="InterPro" id="IPR000582">
    <property type="entry name" value="Acyl-CoA-binding_protein"/>
</dbReference>
<dbReference type="InterPro" id="IPR014352">
    <property type="entry name" value="FERM/acyl-CoA-bd_prot_sf"/>
</dbReference>
<organism evidence="4 5">
    <name type="scientific">Discina gigas</name>
    <dbReference type="NCBI Taxonomy" id="1032678"/>
    <lineage>
        <taxon>Eukaryota</taxon>
        <taxon>Fungi</taxon>
        <taxon>Dikarya</taxon>
        <taxon>Ascomycota</taxon>
        <taxon>Pezizomycotina</taxon>
        <taxon>Pezizomycetes</taxon>
        <taxon>Pezizales</taxon>
        <taxon>Discinaceae</taxon>
        <taxon>Discina</taxon>
    </lineage>
</organism>
<dbReference type="PRINTS" id="PR00689">
    <property type="entry name" value="ACOABINDINGP"/>
</dbReference>
<dbReference type="InterPro" id="IPR035984">
    <property type="entry name" value="Acyl-CoA-binding_sf"/>
</dbReference>
<reference evidence="4 5" key="1">
    <citation type="submission" date="2024-02" db="EMBL/GenBank/DDBJ databases">
        <title>Discinaceae phylogenomics.</title>
        <authorList>
            <person name="Dirks A.C."/>
            <person name="James T.Y."/>
        </authorList>
    </citation>
    <scope>NUCLEOTIDE SEQUENCE [LARGE SCALE GENOMIC DNA]</scope>
    <source>
        <strain evidence="4 5">ACD0624</strain>
    </source>
</reference>
<dbReference type="Proteomes" id="UP001447188">
    <property type="component" value="Unassembled WGS sequence"/>
</dbReference>
<dbReference type="SUPFAM" id="SSF47027">
    <property type="entry name" value="Acyl-CoA binding protein"/>
    <property type="match status" value="1"/>
</dbReference>
<protein>
    <submittedName>
        <fullName evidence="4">Acyl-CoA-binding protein (ACBP)/diazepam binding inhibitor (DBI)/endozepine (EP)</fullName>
    </submittedName>
</protein>
<keyword evidence="2" id="KW-0446">Lipid-binding</keyword>
<name>A0ABR3GFW9_9PEZI</name>
<dbReference type="PROSITE" id="PS51228">
    <property type="entry name" value="ACB_2"/>
    <property type="match status" value="1"/>
</dbReference>
<evidence type="ECO:0000313" key="5">
    <source>
        <dbReference type="Proteomes" id="UP001447188"/>
    </source>
</evidence>
<evidence type="ECO:0000313" key="4">
    <source>
        <dbReference type="EMBL" id="KAL0634703.1"/>
    </source>
</evidence>
<comment type="similarity">
    <text evidence="1">Belongs to the ACBP family.</text>
</comment>
<dbReference type="EMBL" id="JBBBZM010000087">
    <property type="protein sequence ID" value="KAL0634703.1"/>
    <property type="molecule type" value="Genomic_DNA"/>
</dbReference>
<comment type="caution">
    <text evidence="4">The sequence shown here is derived from an EMBL/GenBank/DDBJ whole genome shotgun (WGS) entry which is preliminary data.</text>
</comment>
<keyword evidence="5" id="KW-1185">Reference proteome</keyword>
<gene>
    <name evidence="4" type="primary">ACB1</name>
    <name evidence="4" type="ORF">Q9L58_006368</name>
</gene>
<evidence type="ECO:0000256" key="2">
    <source>
        <dbReference type="ARBA" id="ARBA00023121"/>
    </source>
</evidence>
<evidence type="ECO:0000256" key="1">
    <source>
        <dbReference type="ARBA" id="ARBA00005567"/>
    </source>
</evidence>